<protein>
    <submittedName>
        <fullName evidence="1">Orf78-like protein</fullName>
    </submittedName>
</protein>
<evidence type="ECO:0000313" key="1">
    <source>
        <dbReference type="EMBL" id="AIE47807.1"/>
    </source>
</evidence>
<name>A0A068LKJ1_9ABAC</name>
<dbReference type="OrthoDB" id="17066at10239"/>
<reference evidence="1 2" key="1">
    <citation type="journal article" date="2015" name="Genome Announc.">
        <title>A Distinct Group II Alphabaculovirus Isolated from a Peridroma Species.</title>
        <authorList>
            <person name="Rohrmann G.F."/>
            <person name="Erlandson M.A."/>
            <person name="Theilmann D.A."/>
        </authorList>
    </citation>
    <scope>NUCLEOTIDE SEQUENCE [LARGE SCALE GENOMIC DNA]</scope>
    <source>
        <strain evidence="1">GR_167</strain>
    </source>
</reference>
<sequence>MIIIPKTMAGQQFRRKYNYHNIGNALVVFSVPQRVFERRFGNTGFNMFVACADDDNTVEQTATVAGTTPRYRLCERRTFNFRQFAPIRSRQDSDNHLRIVPYTTDADADTLKFLHFAANFLDCFAEINNDFKYSAARTFNSFRIIKIYQKVSVIK</sequence>
<dbReference type="Proteomes" id="UP000203240">
    <property type="component" value="Segment"/>
</dbReference>
<dbReference type="RefSeq" id="YP_009049906.1">
    <property type="nucleotide sequence ID" value="NC_024625.1"/>
</dbReference>
<organism evidence="1 2">
    <name type="scientific">Peridroma alphabaculovirus</name>
    <dbReference type="NCBI Taxonomy" id="1346829"/>
    <lineage>
        <taxon>Viruses</taxon>
        <taxon>Viruses incertae sedis</taxon>
        <taxon>Naldaviricetes</taxon>
        <taxon>Lefavirales</taxon>
        <taxon>Baculoviridae</taxon>
        <taxon>Alphabaculovirus</taxon>
    </lineage>
</organism>
<evidence type="ECO:0000313" key="2">
    <source>
        <dbReference type="Proteomes" id="UP000203240"/>
    </source>
</evidence>
<dbReference type="EMBL" id="KM009991">
    <property type="protein sequence ID" value="AIE47807.1"/>
    <property type="molecule type" value="Genomic_DNA"/>
</dbReference>
<dbReference type="GeneID" id="20004051"/>
<keyword evidence="2" id="KW-1185">Reference proteome</keyword>
<accession>A0A068LKJ1</accession>
<gene>
    <name evidence="1" type="ORF">pesp080</name>
</gene>
<proteinExistence type="predicted"/>